<sequence>MVPPCITTPSIVKVLISHHFVFPVFGESFKESKTQVLAWLYASPSARATSSVASAPRALSASAAPPRWSFEGAEQLEEPNQIAYQCFVENDTHEGFVV</sequence>
<gene>
    <name evidence="1" type="ORF">Fmac_007269</name>
</gene>
<dbReference type="EMBL" id="JBGMDY010000002">
    <property type="protein sequence ID" value="KAL2345984.1"/>
    <property type="molecule type" value="Genomic_DNA"/>
</dbReference>
<comment type="caution">
    <text evidence="1">The sequence shown here is derived from an EMBL/GenBank/DDBJ whole genome shotgun (WGS) entry which is preliminary data.</text>
</comment>
<evidence type="ECO:0000313" key="1">
    <source>
        <dbReference type="EMBL" id="KAL2345984.1"/>
    </source>
</evidence>
<organism evidence="1 2">
    <name type="scientific">Flemingia macrophylla</name>
    <dbReference type="NCBI Taxonomy" id="520843"/>
    <lineage>
        <taxon>Eukaryota</taxon>
        <taxon>Viridiplantae</taxon>
        <taxon>Streptophyta</taxon>
        <taxon>Embryophyta</taxon>
        <taxon>Tracheophyta</taxon>
        <taxon>Spermatophyta</taxon>
        <taxon>Magnoliopsida</taxon>
        <taxon>eudicotyledons</taxon>
        <taxon>Gunneridae</taxon>
        <taxon>Pentapetalae</taxon>
        <taxon>rosids</taxon>
        <taxon>fabids</taxon>
        <taxon>Fabales</taxon>
        <taxon>Fabaceae</taxon>
        <taxon>Papilionoideae</taxon>
        <taxon>50 kb inversion clade</taxon>
        <taxon>NPAAA clade</taxon>
        <taxon>indigoferoid/millettioid clade</taxon>
        <taxon>Phaseoleae</taxon>
        <taxon>Flemingia</taxon>
    </lineage>
</organism>
<evidence type="ECO:0000313" key="2">
    <source>
        <dbReference type="Proteomes" id="UP001603857"/>
    </source>
</evidence>
<accession>A0ABD1NCZ7</accession>
<proteinExistence type="predicted"/>
<dbReference type="AlphaFoldDB" id="A0ABD1NCZ7"/>
<reference evidence="1 2" key="1">
    <citation type="submission" date="2024-08" db="EMBL/GenBank/DDBJ databases">
        <title>Insights into the chromosomal genome structure of Flemingia macrophylla.</title>
        <authorList>
            <person name="Ding Y."/>
            <person name="Zhao Y."/>
            <person name="Bi W."/>
            <person name="Wu M."/>
            <person name="Zhao G."/>
            <person name="Gong Y."/>
            <person name="Li W."/>
            <person name="Zhang P."/>
        </authorList>
    </citation>
    <scope>NUCLEOTIDE SEQUENCE [LARGE SCALE GENOMIC DNA]</scope>
    <source>
        <strain evidence="1">DYQJB</strain>
        <tissue evidence="1">Leaf</tissue>
    </source>
</reference>
<dbReference type="Proteomes" id="UP001603857">
    <property type="component" value="Unassembled WGS sequence"/>
</dbReference>
<keyword evidence="2" id="KW-1185">Reference proteome</keyword>
<name>A0ABD1NCZ7_9FABA</name>
<protein>
    <submittedName>
        <fullName evidence="1">Uncharacterized protein</fullName>
    </submittedName>
</protein>